<gene>
    <name evidence="3" type="ORF">C8E87_1462</name>
</gene>
<dbReference type="InterPro" id="IPR015943">
    <property type="entry name" value="WD40/YVTN_repeat-like_dom_sf"/>
</dbReference>
<evidence type="ECO:0000313" key="3">
    <source>
        <dbReference type="EMBL" id="TDO37827.1"/>
    </source>
</evidence>
<dbReference type="EMBL" id="SNWR01000001">
    <property type="protein sequence ID" value="TDO37827.1"/>
    <property type="molecule type" value="Genomic_DNA"/>
</dbReference>
<dbReference type="AlphaFoldDB" id="A0A4R6JPH4"/>
<dbReference type="InterPro" id="IPR002372">
    <property type="entry name" value="PQQ_rpt_dom"/>
</dbReference>
<dbReference type="Proteomes" id="UP000294901">
    <property type="component" value="Unassembled WGS sequence"/>
</dbReference>
<evidence type="ECO:0000259" key="2">
    <source>
        <dbReference type="Pfam" id="PF13360"/>
    </source>
</evidence>
<feature type="domain" description="Pyrrolo-quinoline quinone repeat" evidence="2">
    <location>
        <begin position="117"/>
        <end position="328"/>
    </location>
</feature>
<keyword evidence="4" id="KW-1185">Reference proteome</keyword>
<keyword evidence="1" id="KW-0812">Transmembrane</keyword>
<dbReference type="Gene3D" id="2.40.10.480">
    <property type="match status" value="1"/>
</dbReference>
<proteinExistence type="predicted"/>
<keyword evidence="1" id="KW-0472">Membrane</keyword>
<dbReference type="OrthoDB" id="3346724at2"/>
<accession>A0A4R6JPH4</accession>
<dbReference type="SUPFAM" id="SSF50998">
    <property type="entry name" value="Quinoprotein alcohol dehydrogenase-like"/>
    <property type="match status" value="1"/>
</dbReference>
<comment type="caution">
    <text evidence="3">The sequence shown here is derived from an EMBL/GenBank/DDBJ whole genome shotgun (WGS) entry which is preliminary data.</text>
</comment>
<reference evidence="3 4" key="1">
    <citation type="submission" date="2019-03" db="EMBL/GenBank/DDBJ databases">
        <title>Sequencing the genomes of 1000 actinobacteria strains.</title>
        <authorList>
            <person name="Klenk H.-P."/>
        </authorList>
    </citation>
    <scope>NUCLEOTIDE SEQUENCE [LARGE SCALE GENOMIC DNA]</scope>
    <source>
        <strain evidence="3 4">DSM 43805</strain>
    </source>
</reference>
<evidence type="ECO:0000313" key="4">
    <source>
        <dbReference type="Proteomes" id="UP000294901"/>
    </source>
</evidence>
<dbReference type="InterPro" id="IPR011047">
    <property type="entry name" value="Quinoprotein_ADH-like_sf"/>
</dbReference>
<evidence type="ECO:0000256" key="1">
    <source>
        <dbReference type="SAM" id="Phobius"/>
    </source>
</evidence>
<name>A0A4R6JPH4_9ACTN</name>
<keyword evidence="1" id="KW-1133">Transmembrane helix</keyword>
<sequence length="428" mass="45525">MGLWRVVKVIKLVVHRCSGCRGGLWTTGFLSVPRRKVPTVLIDLDVAPASSERPPARVTGSRRLARVVAVAGLVLLLLSGAAVLPRGAGVVEVLRADGVGLSASLLTTQAAYIARTDGRVEAIPLCEGCPSWRAEITSGQRLQLAGGTLVVDSNDAGVATFLDARTGTVLWSQDGFPFVQLVGGRVAEWSPDDGVLRLRELRTGRLFWKRPASAFAGDETRVVLLDGTRAAVYAAADGRELTGPRALSVRGEWDFSVPGAAVQLVGERLIAISGTSVAAFRLDGLEREWRTPVVSPFGAVACGGGLLCVVGFEGVATLDPASGRVRWSGPRWRLVSESDVLTGDDGRSARVDLATGRVTHEFGRGRPVGDLVFYPEGDRTTLVGAGDGRVRGVIPRVTPDACQRAGDLLSCLRHDLTVSVWRFARENH</sequence>
<dbReference type="Gene3D" id="2.130.10.10">
    <property type="entry name" value="YVTN repeat-like/Quinoprotein amine dehydrogenase"/>
    <property type="match status" value="1"/>
</dbReference>
<protein>
    <submittedName>
        <fullName evidence="3">Putative pyrroloquinoline-quinone binding quinoprotein</fullName>
    </submittedName>
</protein>
<dbReference type="Pfam" id="PF13360">
    <property type="entry name" value="PQQ_2"/>
    <property type="match status" value="1"/>
</dbReference>
<feature type="transmembrane region" description="Helical" evidence="1">
    <location>
        <begin position="64"/>
        <end position="84"/>
    </location>
</feature>
<organism evidence="3 4">
    <name type="scientific">Paractinoplanes brasiliensis</name>
    <dbReference type="NCBI Taxonomy" id="52695"/>
    <lineage>
        <taxon>Bacteria</taxon>
        <taxon>Bacillati</taxon>
        <taxon>Actinomycetota</taxon>
        <taxon>Actinomycetes</taxon>
        <taxon>Micromonosporales</taxon>
        <taxon>Micromonosporaceae</taxon>
        <taxon>Paractinoplanes</taxon>
    </lineage>
</organism>